<evidence type="ECO:0000313" key="3">
    <source>
        <dbReference type="Proteomes" id="UP000268857"/>
    </source>
</evidence>
<dbReference type="Proteomes" id="UP000268857">
    <property type="component" value="Unassembled WGS sequence"/>
</dbReference>
<dbReference type="GO" id="GO:0016787">
    <property type="term" value="F:hydrolase activity"/>
    <property type="evidence" value="ECO:0007669"/>
    <property type="project" value="UniProtKB-KW"/>
</dbReference>
<comment type="caution">
    <text evidence="2">The sequence shown here is derived from an EMBL/GenBank/DDBJ whole genome shotgun (WGS) entry which is preliminary data.</text>
</comment>
<protein>
    <submittedName>
        <fullName evidence="2">Amidohydrolase</fullName>
    </submittedName>
</protein>
<dbReference type="Gene3D" id="3.20.20.140">
    <property type="entry name" value="Metal-dependent hydrolases"/>
    <property type="match status" value="1"/>
</dbReference>
<gene>
    <name evidence="2" type="ORF">PCC6912_18960</name>
</gene>
<organism evidence="2 3">
    <name type="scientific">Chlorogloeopsis fritschii PCC 6912</name>
    <dbReference type="NCBI Taxonomy" id="211165"/>
    <lineage>
        <taxon>Bacteria</taxon>
        <taxon>Bacillati</taxon>
        <taxon>Cyanobacteriota</taxon>
        <taxon>Cyanophyceae</taxon>
        <taxon>Nostocales</taxon>
        <taxon>Chlorogloeopsidaceae</taxon>
        <taxon>Chlorogloeopsis</taxon>
    </lineage>
</organism>
<dbReference type="OrthoDB" id="9777673at2"/>
<feature type="domain" description="Amidohydrolase-related" evidence="1">
    <location>
        <begin position="124"/>
        <end position="329"/>
    </location>
</feature>
<dbReference type="PANTHER" id="PTHR42889">
    <property type="entry name" value="BLR3681 PROTEIN"/>
    <property type="match status" value="1"/>
</dbReference>
<accession>A0A433NL67</accession>
<dbReference type="InterPro" id="IPR032466">
    <property type="entry name" value="Metal_Hydrolase"/>
</dbReference>
<dbReference type="InterPro" id="IPR006680">
    <property type="entry name" value="Amidohydro-rel"/>
</dbReference>
<evidence type="ECO:0000313" key="2">
    <source>
        <dbReference type="EMBL" id="RUR83653.1"/>
    </source>
</evidence>
<sequence>MIENNFVIDAAVHAFDFSNENRVRSYPPDKFQDVQNFWHQVIHASLESLEPGYLLGFEEFTKRWQAEDLAHALFVESDLDMVVAHSVQISAVLQNGPSPWDTHVELKRLAPDRVLLYAEVDTFAEDKNALFDHMEKRVSQGAVGFKFYPSNGMFDIKSNKMVSMFYDDPENAYKLFEKARELGVKHVAFHKAQPVGPGPSDVVNVQDISTAAAVFPDMTFEVVHTGWAFLEDSALQMQMHPNVYANLESTMGLVVRQPRRFAHIIGKLLQYGKPEQLLFSSGCVLNHPDPIIKAFIAFEMPEDLREGYEYPELTLEIKRKILGENMARIHGIDIEQIKNRIKNDRWSRLKAKGKAEPWSSHRARIGSVNKIASRR</sequence>
<evidence type="ECO:0000259" key="1">
    <source>
        <dbReference type="Pfam" id="PF04909"/>
    </source>
</evidence>
<dbReference type="Pfam" id="PF04909">
    <property type="entry name" value="Amidohydro_2"/>
    <property type="match status" value="1"/>
</dbReference>
<proteinExistence type="predicted"/>
<dbReference type="EMBL" id="RSCJ01000006">
    <property type="protein sequence ID" value="RUR83653.1"/>
    <property type="molecule type" value="Genomic_DNA"/>
</dbReference>
<dbReference type="PANTHER" id="PTHR42889:SF1">
    <property type="entry name" value="BLR3681 PROTEIN"/>
    <property type="match status" value="1"/>
</dbReference>
<dbReference type="STRING" id="211165.GCA_000317285_00174"/>
<keyword evidence="3" id="KW-1185">Reference proteome</keyword>
<keyword evidence="2" id="KW-0378">Hydrolase</keyword>
<dbReference type="RefSeq" id="WP_016877510.1">
    <property type="nucleotide sequence ID" value="NZ_AJLN01000016.1"/>
</dbReference>
<reference evidence="2 3" key="1">
    <citation type="journal article" date="2019" name="Genome Biol. Evol.">
        <title>Day and night: Metabolic profiles and evolutionary relationships of six axenic non-marine cyanobacteria.</title>
        <authorList>
            <person name="Will S.E."/>
            <person name="Henke P."/>
            <person name="Boedeker C."/>
            <person name="Huang S."/>
            <person name="Brinkmann H."/>
            <person name="Rohde M."/>
            <person name="Jarek M."/>
            <person name="Friedl T."/>
            <person name="Seufert S."/>
            <person name="Schumacher M."/>
            <person name="Overmann J."/>
            <person name="Neumann-Schaal M."/>
            <person name="Petersen J."/>
        </authorList>
    </citation>
    <scope>NUCLEOTIDE SEQUENCE [LARGE SCALE GENOMIC DNA]</scope>
    <source>
        <strain evidence="2 3">PCC 6912</strain>
    </source>
</reference>
<dbReference type="SUPFAM" id="SSF51556">
    <property type="entry name" value="Metallo-dependent hydrolases"/>
    <property type="match status" value="1"/>
</dbReference>
<dbReference type="AlphaFoldDB" id="A0A433NL67"/>
<name>A0A433NL67_CHLFR</name>